<dbReference type="GO" id="GO:0003723">
    <property type="term" value="F:RNA binding"/>
    <property type="evidence" value="ECO:0007669"/>
    <property type="project" value="UniProtKB-UniRule"/>
</dbReference>
<dbReference type="Pfam" id="PF00076">
    <property type="entry name" value="RRM_1"/>
    <property type="match status" value="1"/>
</dbReference>
<gene>
    <name evidence="3" type="ORF">MANES_08G099600v8</name>
</gene>
<dbReference type="AlphaFoldDB" id="A0A2C9VF05"/>
<dbReference type="PROSITE" id="PS50102">
    <property type="entry name" value="RRM"/>
    <property type="match status" value="1"/>
</dbReference>
<dbReference type="Gene3D" id="3.30.70.330">
    <property type="match status" value="1"/>
</dbReference>
<protein>
    <recommendedName>
        <fullName evidence="2">RRM domain-containing protein</fullName>
    </recommendedName>
</protein>
<feature type="domain" description="RRM" evidence="2">
    <location>
        <begin position="6"/>
        <end position="80"/>
    </location>
</feature>
<sequence>MGRLDFTVKVLNVPPKVTVAELNTFFSYCGTVEKIQLHKNKDQLQWALVTFRQPYAYQTALLLNEASFAGHQIHITVPDLINETEKHEESTFIPATKAEAATERVASKGEVGMMKKTEDGVENYKLSGKGKMVMDRTRSAVNYAGQRMERIGTAIKSKDFVANGAQWISDLLDKASKRVSTLANGNASNPNSRKQK</sequence>
<keyword evidence="1" id="KW-0694">RNA-binding</keyword>
<dbReference type="InterPro" id="IPR012677">
    <property type="entry name" value="Nucleotide-bd_a/b_plait_sf"/>
</dbReference>
<evidence type="ECO:0000313" key="4">
    <source>
        <dbReference type="Proteomes" id="UP000091857"/>
    </source>
</evidence>
<dbReference type="InterPro" id="IPR000504">
    <property type="entry name" value="RRM_dom"/>
</dbReference>
<dbReference type="PANTHER" id="PTHR32343:SF44">
    <property type="entry name" value="PROTEIN VIP1-LIKE"/>
    <property type="match status" value="1"/>
</dbReference>
<reference evidence="4" key="1">
    <citation type="journal article" date="2016" name="Nat. Biotechnol.">
        <title>Sequencing wild and cultivated cassava and related species reveals extensive interspecific hybridization and genetic diversity.</title>
        <authorList>
            <person name="Bredeson J.V."/>
            <person name="Lyons J.B."/>
            <person name="Prochnik S.E."/>
            <person name="Wu G.A."/>
            <person name="Ha C.M."/>
            <person name="Edsinger-Gonzales E."/>
            <person name="Grimwood J."/>
            <person name="Schmutz J."/>
            <person name="Rabbi I.Y."/>
            <person name="Egesi C."/>
            <person name="Nauluvula P."/>
            <person name="Lebot V."/>
            <person name="Ndunguru J."/>
            <person name="Mkamilo G."/>
            <person name="Bart R.S."/>
            <person name="Setter T.L."/>
            <person name="Gleadow R.M."/>
            <person name="Kulakow P."/>
            <person name="Ferguson M.E."/>
            <person name="Rounsley S."/>
            <person name="Rokhsar D.S."/>
        </authorList>
    </citation>
    <scope>NUCLEOTIDE SEQUENCE [LARGE SCALE GENOMIC DNA]</scope>
    <source>
        <strain evidence="4">cv. AM560-2</strain>
    </source>
</reference>
<dbReference type="Gramene" id="Manes.08G099600.1.v8.1">
    <property type="protein sequence ID" value="Manes.08G099600.1.v8.1.CDS"/>
    <property type="gene ID" value="Manes.08G099600.v8.1"/>
</dbReference>
<dbReference type="OrthoDB" id="7763451at2759"/>
<dbReference type="PANTHER" id="PTHR32343">
    <property type="entry name" value="SERINE/ARGININE-RICH SPLICING FACTOR"/>
    <property type="match status" value="1"/>
</dbReference>
<dbReference type="OMA" id="GQRMERI"/>
<evidence type="ECO:0000259" key="2">
    <source>
        <dbReference type="PROSITE" id="PS50102"/>
    </source>
</evidence>
<keyword evidence="4" id="KW-1185">Reference proteome</keyword>
<dbReference type="SUPFAM" id="SSF54928">
    <property type="entry name" value="RNA-binding domain, RBD"/>
    <property type="match status" value="1"/>
</dbReference>
<dbReference type="Proteomes" id="UP000091857">
    <property type="component" value="Chromosome 8"/>
</dbReference>
<dbReference type="SMART" id="SM00360">
    <property type="entry name" value="RRM"/>
    <property type="match status" value="1"/>
</dbReference>
<name>A0A2C9VF05_MANES</name>
<proteinExistence type="predicted"/>
<evidence type="ECO:0000256" key="1">
    <source>
        <dbReference type="PROSITE-ProRule" id="PRU00176"/>
    </source>
</evidence>
<comment type="caution">
    <text evidence="3">The sequence shown here is derived from an EMBL/GenBank/DDBJ whole genome shotgun (WGS) entry which is preliminary data.</text>
</comment>
<organism evidence="3 4">
    <name type="scientific">Manihot esculenta</name>
    <name type="common">Cassava</name>
    <name type="synonym">Jatropha manihot</name>
    <dbReference type="NCBI Taxonomy" id="3983"/>
    <lineage>
        <taxon>Eukaryota</taxon>
        <taxon>Viridiplantae</taxon>
        <taxon>Streptophyta</taxon>
        <taxon>Embryophyta</taxon>
        <taxon>Tracheophyta</taxon>
        <taxon>Spermatophyta</taxon>
        <taxon>Magnoliopsida</taxon>
        <taxon>eudicotyledons</taxon>
        <taxon>Gunneridae</taxon>
        <taxon>Pentapetalae</taxon>
        <taxon>rosids</taxon>
        <taxon>fabids</taxon>
        <taxon>Malpighiales</taxon>
        <taxon>Euphorbiaceae</taxon>
        <taxon>Crotonoideae</taxon>
        <taxon>Manihoteae</taxon>
        <taxon>Manihot</taxon>
    </lineage>
</organism>
<dbReference type="EMBL" id="CM004394">
    <property type="protein sequence ID" value="OAY43806.1"/>
    <property type="molecule type" value="Genomic_DNA"/>
</dbReference>
<dbReference type="InterPro" id="IPR035979">
    <property type="entry name" value="RBD_domain_sf"/>
</dbReference>
<accession>A0A2C9VF05</accession>
<evidence type="ECO:0000313" key="3">
    <source>
        <dbReference type="EMBL" id="OAY43806.1"/>
    </source>
</evidence>